<evidence type="ECO:0000259" key="3">
    <source>
        <dbReference type="Pfam" id="PF00206"/>
    </source>
</evidence>
<dbReference type="OrthoDB" id="9802809at2"/>
<dbReference type="InterPro" id="IPR022761">
    <property type="entry name" value="Fumarate_lyase_N"/>
</dbReference>
<dbReference type="SUPFAM" id="SSF48557">
    <property type="entry name" value="L-aspartase-like"/>
    <property type="match status" value="1"/>
</dbReference>
<dbReference type="PANTHER" id="PTHR42696:SF2">
    <property type="entry name" value="ASPARTATE AMMONIA-LYASE"/>
    <property type="match status" value="1"/>
</dbReference>
<gene>
    <name evidence="4" type="ORF">SAMN05216249_11380</name>
</gene>
<dbReference type="Gene3D" id="1.20.200.10">
    <property type="entry name" value="Fumarase/aspartase (Central domain)"/>
    <property type="match status" value="1"/>
</dbReference>
<evidence type="ECO:0000313" key="4">
    <source>
        <dbReference type="EMBL" id="SFB21676.1"/>
    </source>
</evidence>
<dbReference type="InterPro" id="IPR020557">
    <property type="entry name" value="Fumarate_lyase_CS"/>
</dbReference>
<evidence type="ECO:0000256" key="2">
    <source>
        <dbReference type="ARBA" id="ARBA00023239"/>
    </source>
</evidence>
<dbReference type="InterPro" id="IPR051546">
    <property type="entry name" value="Aspartate_Ammonia-Lyase"/>
</dbReference>
<organism evidence="4 5">
    <name type="scientific">Acetitomaculum ruminis DSM 5522</name>
    <dbReference type="NCBI Taxonomy" id="1120918"/>
    <lineage>
        <taxon>Bacteria</taxon>
        <taxon>Bacillati</taxon>
        <taxon>Bacillota</taxon>
        <taxon>Clostridia</taxon>
        <taxon>Lachnospirales</taxon>
        <taxon>Lachnospiraceae</taxon>
        <taxon>Acetitomaculum</taxon>
    </lineage>
</organism>
<sequence>MLYQDETKKAMENFPIDETVVHIELIHAIAEIKKAACIAHKKLKEIDEEKADAIIFACDEIIAGHHDKEFVTNHLQGGAGTSTNMNVNEVITSIALSHLGHPVYDHDFIHPLDDVNKSQSTNDIYPTALRIAAIRLIRSLSEECAKLQSALQRREHESYHIKKLGRTELMDAVPVTVGEEFGSYAQAIGRDRWRIYKGEERLRYINLGGTAVGTYSNAGKKYIYLVNDILRDSTGIGLAPAEYPMDLTQNNDVFVEVSGLLKSLATNLFKIANDIRFLSSGPAGGFGEITLAILQKGSSIMPGKINPVIPEMTMQVAMKVMANDYAITMAASNGNFELNSFMPLIADSLLESLKILNSTVKIFREKCIVNLSFNEEHCKKILEESTATATYLTPFLGYDKVNELVLKYNGDMKAIKKDIIDNNLMDRQKLNEILN</sequence>
<dbReference type="GO" id="GO:0005829">
    <property type="term" value="C:cytosol"/>
    <property type="evidence" value="ECO:0007669"/>
    <property type="project" value="TreeGrafter"/>
</dbReference>
<dbReference type="RefSeq" id="WP_092873088.1">
    <property type="nucleotide sequence ID" value="NZ_FOJY01000013.1"/>
</dbReference>
<dbReference type="Gene3D" id="1.10.275.10">
    <property type="entry name" value="Fumarase/aspartase (N-terminal domain)"/>
    <property type="match status" value="1"/>
</dbReference>
<dbReference type="GO" id="GO:0008652">
    <property type="term" value="P:amino acid biosynthetic process"/>
    <property type="evidence" value="ECO:0007669"/>
    <property type="project" value="UniProtKB-KW"/>
</dbReference>
<keyword evidence="2 4" id="KW-0456">Lyase</keyword>
<dbReference type="AlphaFoldDB" id="A0A1I0Z966"/>
<name>A0A1I0Z966_9FIRM</name>
<dbReference type="GO" id="GO:0008797">
    <property type="term" value="F:aspartate ammonia-lyase activity"/>
    <property type="evidence" value="ECO:0007669"/>
    <property type="project" value="TreeGrafter"/>
</dbReference>
<dbReference type="FunFam" id="1.20.200.10:FF:000001">
    <property type="entry name" value="Fumarate hydratase, mitochondrial"/>
    <property type="match status" value="1"/>
</dbReference>
<dbReference type="Proteomes" id="UP000198838">
    <property type="component" value="Unassembled WGS sequence"/>
</dbReference>
<evidence type="ECO:0000313" key="5">
    <source>
        <dbReference type="Proteomes" id="UP000198838"/>
    </source>
</evidence>
<keyword evidence="5" id="KW-1185">Reference proteome</keyword>
<dbReference type="InterPro" id="IPR000362">
    <property type="entry name" value="Fumarate_lyase_fam"/>
</dbReference>
<dbReference type="EMBL" id="FOJY01000013">
    <property type="protein sequence ID" value="SFB21676.1"/>
    <property type="molecule type" value="Genomic_DNA"/>
</dbReference>
<dbReference type="NCBIfam" id="NF008909">
    <property type="entry name" value="PRK12273.1"/>
    <property type="match status" value="1"/>
</dbReference>
<keyword evidence="1" id="KW-0028">Amino-acid biosynthesis</keyword>
<feature type="domain" description="Fumarate lyase N-terminal" evidence="3">
    <location>
        <begin position="2"/>
        <end position="321"/>
    </location>
</feature>
<proteinExistence type="predicted"/>
<dbReference type="PANTHER" id="PTHR42696">
    <property type="entry name" value="ASPARTATE AMMONIA-LYASE"/>
    <property type="match status" value="1"/>
</dbReference>
<dbReference type="InterPro" id="IPR008948">
    <property type="entry name" value="L-Aspartase-like"/>
</dbReference>
<protein>
    <submittedName>
        <fullName evidence="4">Aspartate ammonia-lyase</fullName>
    </submittedName>
</protein>
<dbReference type="STRING" id="1120918.SAMN05216249_11380"/>
<accession>A0A1I0Z966</accession>
<evidence type="ECO:0000256" key="1">
    <source>
        <dbReference type="ARBA" id="ARBA00022605"/>
    </source>
</evidence>
<dbReference type="GO" id="GO:0006531">
    <property type="term" value="P:aspartate metabolic process"/>
    <property type="evidence" value="ECO:0007669"/>
    <property type="project" value="TreeGrafter"/>
</dbReference>
<dbReference type="PROSITE" id="PS00163">
    <property type="entry name" value="FUMARATE_LYASES"/>
    <property type="match status" value="1"/>
</dbReference>
<dbReference type="PRINTS" id="PR00149">
    <property type="entry name" value="FUMRATELYASE"/>
</dbReference>
<reference evidence="4 5" key="1">
    <citation type="submission" date="2016-10" db="EMBL/GenBank/DDBJ databases">
        <authorList>
            <person name="de Groot N.N."/>
        </authorList>
    </citation>
    <scope>NUCLEOTIDE SEQUENCE [LARGE SCALE GENOMIC DNA]</scope>
    <source>
        <strain evidence="4 5">DSM 5522</strain>
    </source>
</reference>
<dbReference type="InterPro" id="IPR024083">
    <property type="entry name" value="Fumarase/histidase_N"/>
</dbReference>
<dbReference type="Pfam" id="PF00206">
    <property type="entry name" value="Lyase_1"/>
    <property type="match status" value="1"/>
</dbReference>